<evidence type="ECO:0000259" key="7">
    <source>
        <dbReference type="Pfam" id="PF00370"/>
    </source>
</evidence>
<dbReference type="PANTHER" id="PTHR10196">
    <property type="entry name" value="SUGAR KINASE"/>
    <property type="match status" value="1"/>
</dbReference>
<dbReference type="GO" id="GO:0042732">
    <property type="term" value="P:D-xylose metabolic process"/>
    <property type="evidence" value="ECO:0007669"/>
    <property type="project" value="UniProtKB-UniRule"/>
</dbReference>
<evidence type="ECO:0000256" key="2">
    <source>
        <dbReference type="ARBA" id="ARBA00022629"/>
    </source>
</evidence>
<keyword evidence="10" id="KW-1185">Reference proteome</keyword>
<comment type="catalytic activity">
    <reaction evidence="5 6">
        <text>D-xylulose + ATP = D-xylulose 5-phosphate + ADP + H(+)</text>
        <dbReference type="Rhea" id="RHEA:10964"/>
        <dbReference type="ChEBI" id="CHEBI:15378"/>
        <dbReference type="ChEBI" id="CHEBI:17140"/>
        <dbReference type="ChEBI" id="CHEBI:30616"/>
        <dbReference type="ChEBI" id="CHEBI:57737"/>
        <dbReference type="ChEBI" id="CHEBI:456216"/>
        <dbReference type="EC" id="2.7.1.17"/>
    </reaction>
</comment>
<evidence type="ECO:0000313" key="10">
    <source>
        <dbReference type="Proteomes" id="UP000290900"/>
    </source>
</evidence>
<dbReference type="OrthoDB" id="1728974at2759"/>
<feature type="domain" description="Carbohydrate kinase FGGY C-terminal" evidence="8">
    <location>
        <begin position="315"/>
        <end position="569"/>
    </location>
</feature>
<evidence type="ECO:0000259" key="8">
    <source>
        <dbReference type="Pfam" id="PF02782"/>
    </source>
</evidence>
<sequence>MSDSLFLGFDLSTQQLKVISTYANLKHHKTYKVDFDEDYSKQYGVKKGVLSVESEGEIFAPVAMWIEAVELAFQRMKDDGFPFEKVKAMSGSCQQHGSVYWSKDAPALLSAMNTDSPLVDQLAPKAFTFQIAPNWQDHSTAPEIEAFEKEVGGPQELAEITGSRAHYRFTGPQIRKMATRKDPDLYHKTYRISLVSSFLCSLLSGKIQKLEEGDACGMNLYDINKSRFDDDLLAVAAGTSPKVDGADKATRAKGIAELKEKLDTVEPIGSQNVGKISPYFAKKYGFLADCKVYSFTGDNLATILALPLANNDILVSMGTSTTVLLVTNQSVPSSSYHIMKHPTMPSHFMGMLCYCNGALARENVRDAINEKFNVHDKSPVGVWKKFDSILDESSPLNGKLELGIYFPKGEIIPNAKICERRFKYHLDDKKLVELPKGKKWSVEEDVASIIESQALSCRLRTGPMLDNTGAAKEKALASLHTTDYEKIATRLSAHDTAVLEKLSSRYGDIQSDGNFHTPSADVAKANNVFFVGGSSKNLSIVKKYCEIFGALKGNYRIDLSDACALGGCYKSLWSFLVEKEGLAKVKGYGEWLNTNYNWDDYVDPVEGVSDRWDEYVDGVGMLSLAEQRLEK</sequence>
<dbReference type="CDD" id="cd07776">
    <property type="entry name" value="ASKHA_NBD_FGGY_SpXK-like"/>
    <property type="match status" value="1"/>
</dbReference>
<organism evidence="9 10">
    <name type="scientific">Brettanomyces naardenensis</name>
    <name type="common">Yeast</name>
    <dbReference type="NCBI Taxonomy" id="13370"/>
    <lineage>
        <taxon>Eukaryota</taxon>
        <taxon>Fungi</taxon>
        <taxon>Dikarya</taxon>
        <taxon>Ascomycota</taxon>
        <taxon>Saccharomycotina</taxon>
        <taxon>Pichiomycetes</taxon>
        <taxon>Pichiales</taxon>
        <taxon>Pichiaceae</taxon>
        <taxon>Brettanomyces</taxon>
    </lineage>
</organism>
<dbReference type="GO" id="GO:0005524">
    <property type="term" value="F:ATP binding"/>
    <property type="evidence" value="ECO:0007669"/>
    <property type="project" value="UniProtKB-UniRule"/>
</dbReference>
<name>A0A448YEU0_BRENA</name>
<dbReference type="GO" id="GO:0005997">
    <property type="term" value="P:xylulose metabolic process"/>
    <property type="evidence" value="ECO:0007669"/>
    <property type="project" value="TreeGrafter"/>
</dbReference>
<keyword evidence="3 6" id="KW-0808">Transferase</keyword>
<dbReference type="Pfam" id="PF00370">
    <property type="entry name" value="FGGY_N"/>
    <property type="match status" value="1"/>
</dbReference>
<dbReference type="EC" id="2.7.1.17" evidence="6"/>
<feature type="domain" description="Carbohydrate kinase FGGY N-terminal" evidence="7">
    <location>
        <begin position="134"/>
        <end position="303"/>
    </location>
</feature>
<dbReference type="AlphaFoldDB" id="A0A448YEU0"/>
<keyword evidence="6" id="KW-0119">Carbohydrate metabolism</keyword>
<evidence type="ECO:0000256" key="3">
    <source>
        <dbReference type="ARBA" id="ARBA00022679"/>
    </source>
</evidence>
<dbReference type="Pfam" id="PF02782">
    <property type="entry name" value="FGGY_C"/>
    <property type="match status" value="1"/>
</dbReference>
<evidence type="ECO:0000313" key="9">
    <source>
        <dbReference type="EMBL" id="VEU19397.1"/>
    </source>
</evidence>
<evidence type="ECO:0000256" key="6">
    <source>
        <dbReference type="RuleBase" id="RU367058"/>
    </source>
</evidence>
<dbReference type="FunCoup" id="A0A448YEU0">
    <property type="interactions" value="494"/>
</dbReference>
<accession>A0A448YEU0</accession>
<comment type="function">
    <text evidence="6">Highly specific D-xylulose kinase which participates in the catabolism of xylose. Xylose is a major component of hemicelluloses such as xylan. Most fungi utilize D-xylose via three enzymatic reactions, xylose reductase (XR), xylitol dehydrogenase (XDH), and xylulokinase, to form xylulose 5-phosphate, which enters pentose phosphate pathway.</text>
</comment>
<dbReference type="GO" id="GO:0005829">
    <property type="term" value="C:cytosol"/>
    <property type="evidence" value="ECO:0007669"/>
    <property type="project" value="TreeGrafter"/>
</dbReference>
<dbReference type="Gene3D" id="3.30.420.40">
    <property type="match status" value="2"/>
</dbReference>
<dbReference type="InterPro" id="IPR043129">
    <property type="entry name" value="ATPase_NBD"/>
</dbReference>
<evidence type="ECO:0000256" key="5">
    <source>
        <dbReference type="ARBA" id="ARBA00048885"/>
    </source>
</evidence>
<dbReference type="InterPro" id="IPR018484">
    <property type="entry name" value="FGGY_N"/>
</dbReference>
<evidence type="ECO:0000256" key="4">
    <source>
        <dbReference type="ARBA" id="ARBA00022777"/>
    </source>
</evidence>
<keyword evidence="6" id="KW-0547">Nucleotide-binding</keyword>
<proteinExistence type="inferred from homology"/>
<keyword evidence="4 6" id="KW-0418">Kinase</keyword>
<dbReference type="InterPro" id="IPR042024">
    <property type="entry name" value="D-XK_euk"/>
</dbReference>
<reference evidence="9 10" key="1">
    <citation type="submission" date="2018-12" db="EMBL/GenBank/DDBJ databases">
        <authorList>
            <person name="Tiukova I."/>
            <person name="Dainat J."/>
        </authorList>
    </citation>
    <scope>NUCLEOTIDE SEQUENCE [LARGE SCALE GENOMIC DNA]</scope>
</reference>
<dbReference type="PANTHER" id="PTHR10196:SF57">
    <property type="entry name" value="XYLULOSE KINASE"/>
    <property type="match status" value="1"/>
</dbReference>
<evidence type="ECO:0000256" key="1">
    <source>
        <dbReference type="ARBA" id="ARBA00009156"/>
    </source>
</evidence>
<keyword evidence="6" id="KW-0067">ATP-binding</keyword>
<dbReference type="GO" id="GO:0004856">
    <property type="term" value="F:D-xylulokinase activity"/>
    <property type="evidence" value="ECO:0007669"/>
    <property type="project" value="UniProtKB-UniRule"/>
</dbReference>
<keyword evidence="2 6" id="KW-0859">Xylose metabolism</keyword>
<dbReference type="EMBL" id="CAACVR010000001">
    <property type="protein sequence ID" value="VEU19397.1"/>
    <property type="molecule type" value="Genomic_DNA"/>
</dbReference>
<protein>
    <recommendedName>
        <fullName evidence="6">Xylulose kinase</fullName>
        <ecNumber evidence="6">2.7.1.17</ecNumber>
    </recommendedName>
</protein>
<gene>
    <name evidence="9" type="ORF">BRENAR_LOCUS134</name>
</gene>
<dbReference type="InterPro" id="IPR018485">
    <property type="entry name" value="FGGY_C"/>
</dbReference>
<comment type="similarity">
    <text evidence="1 6">Belongs to the FGGY kinase family.</text>
</comment>
<dbReference type="SUPFAM" id="SSF53067">
    <property type="entry name" value="Actin-like ATPase domain"/>
    <property type="match status" value="1"/>
</dbReference>
<dbReference type="InParanoid" id="A0A448YEU0"/>
<dbReference type="STRING" id="13370.A0A448YEU0"/>
<dbReference type="Proteomes" id="UP000290900">
    <property type="component" value="Unassembled WGS sequence"/>
</dbReference>